<dbReference type="EMBL" id="JAPDPJ010000022">
    <property type="protein sequence ID" value="MCW3786999.1"/>
    <property type="molecule type" value="Genomic_DNA"/>
</dbReference>
<evidence type="ECO:0000256" key="1">
    <source>
        <dbReference type="SAM" id="SignalP"/>
    </source>
</evidence>
<evidence type="ECO:0000259" key="2">
    <source>
        <dbReference type="PROSITE" id="PS50213"/>
    </source>
</evidence>
<comment type="caution">
    <text evidence="3">The sequence shown here is derived from an EMBL/GenBank/DDBJ whole genome shotgun (WGS) entry which is preliminary data.</text>
</comment>
<dbReference type="RefSeq" id="WP_301190564.1">
    <property type="nucleotide sequence ID" value="NZ_JAPDPJ010000022.1"/>
</dbReference>
<name>A0AAE3M500_9BACT</name>
<feature type="domain" description="FAS1" evidence="2">
    <location>
        <begin position="39"/>
        <end position="246"/>
    </location>
</feature>
<organism evidence="3 4">
    <name type="scientific">Plebeiibacterium sediminum</name>
    <dbReference type="NCBI Taxonomy" id="2992112"/>
    <lineage>
        <taxon>Bacteria</taxon>
        <taxon>Pseudomonadati</taxon>
        <taxon>Bacteroidota</taxon>
        <taxon>Bacteroidia</taxon>
        <taxon>Marinilabiliales</taxon>
        <taxon>Marinilabiliaceae</taxon>
        <taxon>Plebeiibacterium</taxon>
    </lineage>
</organism>
<dbReference type="PANTHER" id="PTHR10900:SF77">
    <property type="entry name" value="FI19380P1"/>
    <property type="match status" value="1"/>
</dbReference>
<proteinExistence type="predicted"/>
<dbReference type="Pfam" id="PF02469">
    <property type="entry name" value="Fasciclin"/>
    <property type="match status" value="1"/>
</dbReference>
<keyword evidence="1" id="KW-0732">Signal</keyword>
<reference evidence="3" key="1">
    <citation type="submission" date="2022-10" db="EMBL/GenBank/DDBJ databases">
        <authorList>
            <person name="Yu W.X."/>
        </authorList>
    </citation>
    <scope>NUCLEOTIDE SEQUENCE</scope>
    <source>
        <strain evidence="3">AAT</strain>
    </source>
</reference>
<dbReference type="Proteomes" id="UP001209229">
    <property type="component" value="Unassembled WGS sequence"/>
</dbReference>
<dbReference type="PROSITE" id="PS50213">
    <property type="entry name" value="FAS1"/>
    <property type="match status" value="1"/>
</dbReference>
<gene>
    <name evidence="3" type="ORF">OM075_11000</name>
</gene>
<protein>
    <submittedName>
        <fullName evidence="3">Fasciclin domain-containing protein</fullName>
    </submittedName>
</protein>
<dbReference type="Gene3D" id="2.30.180.10">
    <property type="entry name" value="FAS1 domain"/>
    <property type="match status" value="3"/>
</dbReference>
<dbReference type="InterPro" id="IPR000782">
    <property type="entry name" value="FAS1_domain"/>
</dbReference>
<sequence>MTLKSNLKIGLSMLLFLVLLVACDDLSEDSHYTDDGNLEEPIYTVLKNEGEFSMYLNCVDRAGYKDVLNSSGYYTVFAPTDVAFSTYLTDNGYGSIEDIPVEEVKRLVQYSIIFTSFSEESIDDAFTPDGEVEPNEAFRRKSLYYKGAFNDNVEELGGNVNVVDINWVVAEDAIGGTPILVTQDNNYKWIPVFTSNFMSSNNVFESDYLNFFPNSTLSDFNVAGAQVTTTDLLCENGYAHGVDKVIEPLRNLLDIIESKEEYSTFANILKQYLVNYRISPTEFINNYNDFYGSTGLIYTKSYPNLKFGPNTETIDPYITYGVDQNTTLTAFVPTNEAIQVFFDQIFLKWYNSLDDMSSELIADFINSHLFTNGIWPSKFEQWETKFTEADIIESEIGSNGFFYGTNRVQESDYFFTVWGEINLNPKYSLFKQACEDNNFNYTLMSSTNWTVFLVDNDVMQEYGFTYDNDRSEWSYNGSTSNASAYLSRWLGLHIILGKKTEFTEGDMIQTYGSDGEGEYIKFENGLFYASGNYEEGNSGSEPTNINIEPNNGVTYQLDNQSLEFSQLDPITLLLKYEEYSMYCQYLMASTYLFTPDNSDPNAGTIEDLSGGAPNTMFVLNNDVMQQAIDAGLLPANPASRVLADQTLVKSFFQYHIIPNYYYPLKSVWSTDTYTTGYKDDDGTTEITIKADGDGGAFITDNSGNNVYFSTGSHQKNILSNRVIIHELQGYLNYND</sequence>
<keyword evidence="4" id="KW-1185">Reference proteome</keyword>
<dbReference type="PROSITE" id="PS51257">
    <property type="entry name" value="PROKAR_LIPOPROTEIN"/>
    <property type="match status" value="1"/>
</dbReference>
<dbReference type="SUPFAM" id="SSF82153">
    <property type="entry name" value="FAS1 domain"/>
    <property type="match status" value="4"/>
</dbReference>
<evidence type="ECO:0000313" key="3">
    <source>
        <dbReference type="EMBL" id="MCW3786999.1"/>
    </source>
</evidence>
<dbReference type="PANTHER" id="PTHR10900">
    <property type="entry name" value="PERIOSTIN-RELATED"/>
    <property type="match status" value="1"/>
</dbReference>
<accession>A0AAE3M500</accession>
<feature type="chain" id="PRO_5042295208" evidence="1">
    <location>
        <begin position="23"/>
        <end position="735"/>
    </location>
</feature>
<dbReference type="AlphaFoldDB" id="A0AAE3M500"/>
<dbReference type="InterPro" id="IPR036378">
    <property type="entry name" value="FAS1_dom_sf"/>
</dbReference>
<feature type="signal peptide" evidence="1">
    <location>
        <begin position="1"/>
        <end position="22"/>
    </location>
</feature>
<evidence type="ECO:0000313" key="4">
    <source>
        <dbReference type="Proteomes" id="UP001209229"/>
    </source>
</evidence>
<dbReference type="InterPro" id="IPR050904">
    <property type="entry name" value="Adhesion/Biosynth-related"/>
</dbReference>